<organism evidence="3 4">
    <name type="scientific">Luteimonas padinae</name>
    <dbReference type="NCBI Taxonomy" id="1714359"/>
    <lineage>
        <taxon>Bacteria</taxon>
        <taxon>Pseudomonadati</taxon>
        <taxon>Pseudomonadota</taxon>
        <taxon>Gammaproteobacteria</taxon>
        <taxon>Lysobacterales</taxon>
        <taxon>Lysobacteraceae</taxon>
        <taxon>Luteimonas</taxon>
    </lineage>
</organism>
<evidence type="ECO:0008006" key="5">
    <source>
        <dbReference type="Google" id="ProtNLM"/>
    </source>
</evidence>
<comment type="caution">
    <text evidence="3">The sequence shown here is derived from an EMBL/GenBank/DDBJ whole genome shotgun (WGS) entry which is preliminary data.</text>
</comment>
<evidence type="ECO:0000313" key="4">
    <source>
        <dbReference type="Proteomes" id="UP001589898"/>
    </source>
</evidence>
<keyword evidence="2" id="KW-0812">Transmembrane</keyword>
<feature type="region of interest" description="Disordered" evidence="1">
    <location>
        <begin position="198"/>
        <end position="218"/>
    </location>
</feature>
<proteinExistence type="predicted"/>
<keyword evidence="2" id="KW-1133">Transmembrane helix</keyword>
<accession>A0ABV6SYI2</accession>
<evidence type="ECO:0000256" key="2">
    <source>
        <dbReference type="SAM" id="Phobius"/>
    </source>
</evidence>
<feature type="transmembrane region" description="Helical" evidence="2">
    <location>
        <begin position="12"/>
        <end position="31"/>
    </location>
</feature>
<keyword evidence="2" id="KW-0472">Membrane</keyword>
<keyword evidence="4" id="KW-1185">Reference proteome</keyword>
<reference evidence="3 4" key="1">
    <citation type="submission" date="2024-09" db="EMBL/GenBank/DDBJ databases">
        <authorList>
            <person name="Sun Q."/>
            <person name="Mori K."/>
        </authorList>
    </citation>
    <scope>NUCLEOTIDE SEQUENCE [LARGE SCALE GENOMIC DNA]</scope>
    <source>
        <strain evidence="3 4">KCTC 52403</strain>
    </source>
</reference>
<sequence length="218" mass="23845">MTQARRTTGRWPWLALLLIAAAGAFAIWWLFLRPGIVYRGPPIPVGAGTVPERELVLMENMPGEDRLDFLGRVGRVLADHSDRTGHEACGQVCQNRDSSRFAVQVVTNDAHIMCAMWTTCPQGYMPTGTNIHSHCPAKRVLRANAADMAMSANRYKLGDRLKPCVDDRFSAMDFDAGPGYLATPSRLLFQEGRKQLADLGPLPPEASRALVDAGTSAP</sequence>
<evidence type="ECO:0000256" key="1">
    <source>
        <dbReference type="SAM" id="MobiDB-lite"/>
    </source>
</evidence>
<dbReference type="Proteomes" id="UP001589898">
    <property type="component" value="Unassembled WGS sequence"/>
</dbReference>
<dbReference type="RefSeq" id="WP_189498458.1">
    <property type="nucleotide sequence ID" value="NZ_BMZT01000009.1"/>
</dbReference>
<protein>
    <recommendedName>
        <fullName evidence="5">Rieske domain-containing protein</fullName>
    </recommendedName>
</protein>
<name>A0ABV6SYI2_9GAMM</name>
<evidence type="ECO:0000313" key="3">
    <source>
        <dbReference type="EMBL" id="MFC0717286.1"/>
    </source>
</evidence>
<dbReference type="EMBL" id="JBHLTF010000027">
    <property type="protein sequence ID" value="MFC0717286.1"/>
    <property type="molecule type" value="Genomic_DNA"/>
</dbReference>
<gene>
    <name evidence="3" type="ORF">ACFFFU_05940</name>
</gene>